<organism evidence="1 2">
    <name type="scientific">Gigaspora margarita</name>
    <dbReference type="NCBI Taxonomy" id="4874"/>
    <lineage>
        <taxon>Eukaryota</taxon>
        <taxon>Fungi</taxon>
        <taxon>Fungi incertae sedis</taxon>
        <taxon>Mucoromycota</taxon>
        <taxon>Glomeromycotina</taxon>
        <taxon>Glomeromycetes</taxon>
        <taxon>Diversisporales</taxon>
        <taxon>Gigasporaceae</taxon>
        <taxon>Gigaspora</taxon>
    </lineage>
</organism>
<reference evidence="1 2" key="1">
    <citation type="submission" date="2021-06" db="EMBL/GenBank/DDBJ databases">
        <authorList>
            <person name="Kallberg Y."/>
            <person name="Tangrot J."/>
            <person name="Rosling A."/>
        </authorList>
    </citation>
    <scope>NUCLEOTIDE SEQUENCE [LARGE SCALE GENOMIC DNA]</scope>
    <source>
        <strain evidence="1 2">120-4 pot B 10/14</strain>
    </source>
</reference>
<sequence length="95" mass="11366">ERERILLLYDEFVEDNIVNTRDRAVKKYTEAMWQLVDELTFAFYFPDPAQHDLFKHAQEMNNEDVYKTKEPVLKGRQVKELVNVSAKQYLLAKKD</sequence>
<gene>
    <name evidence="1" type="ORF">GMARGA_LOCUS39187</name>
</gene>
<dbReference type="EMBL" id="CAJVQB010092073">
    <property type="protein sequence ID" value="CAG8848456.1"/>
    <property type="molecule type" value="Genomic_DNA"/>
</dbReference>
<protein>
    <submittedName>
        <fullName evidence="1">28781_t:CDS:1</fullName>
    </submittedName>
</protein>
<evidence type="ECO:0000313" key="2">
    <source>
        <dbReference type="Proteomes" id="UP000789901"/>
    </source>
</evidence>
<proteinExistence type="predicted"/>
<feature type="non-terminal residue" evidence="1">
    <location>
        <position position="1"/>
    </location>
</feature>
<keyword evidence="2" id="KW-1185">Reference proteome</keyword>
<evidence type="ECO:0000313" key="1">
    <source>
        <dbReference type="EMBL" id="CAG8848456.1"/>
    </source>
</evidence>
<comment type="caution">
    <text evidence="1">The sequence shown here is derived from an EMBL/GenBank/DDBJ whole genome shotgun (WGS) entry which is preliminary data.</text>
</comment>
<name>A0ABN7X589_GIGMA</name>
<accession>A0ABN7X589</accession>
<dbReference type="Proteomes" id="UP000789901">
    <property type="component" value="Unassembled WGS sequence"/>
</dbReference>